<dbReference type="EMBL" id="AYKF01000069">
    <property type="protein sequence ID" value="ROO31729.1"/>
    <property type="molecule type" value="Genomic_DNA"/>
</dbReference>
<reference evidence="2 3" key="1">
    <citation type="submission" date="2013-10" db="EMBL/GenBank/DDBJ databases">
        <title>Salinisphaera halophila YIM 95161 Genome Sequencing.</title>
        <authorList>
            <person name="Lai Q."/>
            <person name="Li C."/>
            <person name="Shao Z."/>
        </authorList>
    </citation>
    <scope>NUCLEOTIDE SEQUENCE [LARGE SCALE GENOMIC DNA]</scope>
    <source>
        <strain evidence="2 3">YIM 95161</strain>
    </source>
</reference>
<protein>
    <submittedName>
        <fullName evidence="2">Poly(3-hydroxyalkanoate) synthetase</fullName>
    </submittedName>
</protein>
<dbReference type="Pfam" id="PF00561">
    <property type="entry name" value="Abhydrolase_1"/>
    <property type="match status" value="1"/>
</dbReference>
<dbReference type="SUPFAM" id="SSF53474">
    <property type="entry name" value="alpha/beta-Hydrolases"/>
    <property type="match status" value="1"/>
</dbReference>
<gene>
    <name evidence="2" type="ORF">SAHL_06290</name>
</gene>
<accession>A0A423Q0T4</accession>
<dbReference type="Gene3D" id="3.40.50.1820">
    <property type="entry name" value="alpha/beta hydrolase"/>
    <property type="match status" value="1"/>
</dbReference>
<dbReference type="RefSeq" id="WP_123590555.1">
    <property type="nucleotide sequence ID" value="NZ_AYKF01000069.1"/>
</dbReference>
<feature type="domain" description="AB hydrolase-1" evidence="1">
    <location>
        <begin position="80"/>
        <end position="357"/>
    </location>
</feature>
<dbReference type="AlphaFoldDB" id="A0A423Q0T4"/>
<evidence type="ECO:0000313" key="3">
    <source>
        <dbReference type="Proteomes" id="UP000285123"/>
    </source>
</evidence>
<organism evidence="2 3">
    <name type="scientific">Salinisphaera orenii YIM 95161</name>
    <dbReference type="NCBI Taxonomy" id="1051139"/>
    <lineage>
        <taxon>Bacteria</taxon>
        <taxon>Pseudomonadati</taxon>
        <taxon>Pseudomonadota</taxon>
        <taxon>Gammaproteobacteria</taxon>
        <taxon>Salinisphaerales</taxon>
        <taxon>Salinisphaeraceae</taxon>
        <taxon>Salinisphaera</taxon>
    </lineage>
</organism>
<dbReference type="Proteomes" id="UP000285123">
    <property type="component" value="Unassembled WGS sequence"/>
</dbReference>
<evidence type="ECO:0000313" key="2">
    <source>
        <dbReference type="EMBL" id="ROO31729.1"/>
    </source>
</evidence>
<evidence type="ECO:0000259" key="1">
    <source>
        <dbReference type="Pfam" id="PF00561"/>
    </source>
</evidence>
<proteinExistence type="predicted"/>
<dbReference type="InterPro" id="IPR029058">
    <property type="entry name" value="AB_hydrolase_fold"/>
</dbReference>
<name>A0A423Q0T4_9GAMM</name>
<dbReference type="PANTHER" id="PTHR36837">
    <property type="entry name" value="POLY(3-HYDROXYALKANOATE) POLYMERASE SUBUNIT PHAC"/>
    <property type="match status" value="1"/>
</dbReference>
<dbReference type="InterPro" id="IPR000073">
    <property type="entry name" value="AB_hydrolase_1"/>
</dbReference>
<dbReference type="PANTHER" id="PTHR36837:SF2">
    <property type="entry name" value="POLY(3-HYDROXYALKANOATE) POLYMERASE SUBUNIT PHAC"/>
    <property type="match status" value="1"/>
</dbReference>
<comment type="caution">
    <text evidence="2">The sequence shown here is derived from an EMBL/GenBank/DDBJ whole genome shotgun (WGS) entry which is preliminary data.</text>
</comment>
<dbReference type="OrthoDB" id="9767934at2"/>
<dbReference type="InterPro" id="IPR051321">
    <property type="entry name" value="PHA/PHB_synthase"/>
</dbReference>
<sequence length="380" mass="41666">MLAPLRRRLGQARQTASTTLANAADWFGGDPDLFRAERTPYEVIHRFGLMRVRYYPPLAEDRIRLGDTTLPVAEGTHITPVVLVPPLAASTLIFDLLPERSLVRYLRARGFAIYLVDWGAPRRADAALGVRDYALRLLPDALTAVRAHSGEPEVSILAYCMGGLFSLIHAGAAADSALRNLVVVASPVDMHDATLAATTLKWLNRPARLLRRHSDFRLHDVDPRLLQVPGWLNSLAFRATSPIGSLTTYLRLARRLGDRDYVAAHTTTGRWLSDMLDYPGAIVQDFLVTLWIDNALAGGRVTFGDTESDLGRIDCPLLAIAGDDDRLIGANSVARVLDLVTSADRRFVRAPGGHAGVFAGREAPSHSWRIAADWLAARSD</sequence>